<evidence type="ECO:0000313" key="2">
    <source>
        <dbReference type="EMBL" id="SNQ46772.1"/>
    </source>
</evidence>
<dbReference type="EMBL" id="FZMO01000063">
    <property type="protein sequence ID" value="SNQ46772.1"/>
    <property type="molecule type" value="Genomic_DNA"/>
</dbReference>
<organism evidence="2 3">
    <name type="scientific">Frankia canadensis</name>
    <dbReference type="NCBI Taxonomy" id="1836972"/>
    <lineage>
        <taxon>Bacteria</taxon>
        <taxon>Bacillati</taxon>
        <taxon>Actinomycetota</taxon>
        <taxon>Actinomycetes</taxon>
        <taxon>Frankiales</taxon>
        <taxon>Frankiaceae</taxon>
        <taxon>Frankia</taxon>
    </lineage>
</organism>
<feature type="region of interest" description="Disordered" evidence="1">
    <location>
        <begin position="1"/>
        <end position="70"/>
    </location>
</feature>
<reference evidence="2 3" key="1">
    <citation type="submission" date="2017-06" db="EMBL/GenBank/DDBJ databases">
        <authorList>
            <person name="Kim H.J."/>
            <person name="Triplett B.A."/>
        </authorList>
    </citation>
    <scope>NUCLEOTIDE SEQUENCE [LARGE SCALE GENOMIC DNA]</scope>
    <source>
        <strain evidence="2">FRACA_ARgP5</strain>
    </source>
</reference>
<gene>
    <name evidence="2" type="ORF">FRACA_1550002</name>
</gene>
<dbReference type="Proteomes" id="UP000234331">
    <property type="component" value="Unassembled WGS sequence"/>
</dbReference>
<feature type="compositionally biased region" description="Basic and acidic residues" evidence="1">
    <location>
        <begin position="22"/>
        <end position="32"/>
    </location>
</feature>
<proteinExistence type="predicted"/>
<dbReference type="AlphaFoldDB" id="A0A2I2KM89"/>
<protein>
    <submittedName>
        <fullName evidence="2">Uncharacterized protein</fullName>
    </submittedName>
</protein>
<keyword evidence="3" id="KW-1185">Reference proteome</keyword>
<evidence type="ECO:0000256" key="1">
    <source>
        <dbReference type="SAM" id="MobiDB-lite"/>
    </source>
</evidence>
<feature type="compositionally biased region" description="Basic residues" evidence="1">
    <location>
        <begin position="1"/>
        <end position="10"/>
    </location>
</feature>
<accession>A0A2I2KM89</accession>
<sequence length="70" mass="7695">MPMARPHRRVGMGSEDLLDALLPERDRRRDDVLAAARSTPPEPTPLARSWWATHPGTSSPPAEPAWTASP</sequence>
<evidence type="ECO:0000313" key="3">
    <source>
        <dbReference type="Proteomes" id="UP000234331"/>
    </source>
</evidence>
<name>A0A2I2KM89_9ACTN</name>